<dbReference type="InterPro" id="IPR012338">
    <property type="entry name" value="Beta-lactam/transpept-like"/>
</dbReference>
<evidence type="ECO:0000313" key="3">
    <source>
        <dbReference type="EMBL" id="MFC2926935.1"/>
    </source>
</evidence>
<evidence type="ECO:0000259" key="2">
    <source>
        <dbReference type="Pfam" id="PF00144"/>
    </source>
</evidence>
<evidence type="ECO:0000313" key="4">
    <source>
        <dbReference type="Proteomes" id="UP001595379"/>
    </source>
</evidence>
<comment type="caution">
    <text evidence="3">The sequence shown here is derived from an EMBL/GenBank/DDBJ whole genome shotgun (WGS) entry which is preliminary data.</text>
</comment>
<dbReference type="InterPro" id="IPR050789">
    <property type="entry name" value="Diverse_Enzym_Activities"/>
</dbReference>
<dbReference type="PANTHER" id="PTHR43283:SF18">
    <property type="match status" value="1"/>
</dbReference>
<dbReference type="RefSeq" id="WP_343162922.1">
    <property type="nucleotide sequence ID" value="NZ_JBHRSV010000028.1"/>
</dbReference>
<keyword evidence="4" id="KW-1185">Reference proteome</keyword>
<dbReference type="GO" id="GO:0016787">
    <property type="term" value="F:hydrolase activity"/>
    <property type="evidence" value="ECO:0007669"/>
    <property type="project" value="UniProtKB-KW"/>
</dbReference>
<dbReference type="Pfam" id="PF00144">
    <property type="entry name" value="Beta-lactamase"/>
    <property type="match status" value="1"/>
</dbReference>
<feature type="signal peptide" evidence="1">
    <location>
        <begin position="1"/>
        <end position="22"/>
    </location>
</feature>
<accession>A0ABV6ZZN1</accession>
<dbReference type="SUPFAM" id="SSF56601">
    <property type="entry name" value="beta-lactamase/transpeptidase-like"/>
    <property type="match status" value="1"/>
</dbReference>
<protein>
    <submittedName>
        <fullName evidence="3">Serine hydrolase domain-containing protein</fullName>
        <ecNumber evidence="3">3.-.-.-</ecNumber>
    </submittedName>
</protein>
<gene>
    <name evidence="3" type="ORF">ACFOOR_12525</name>
</gene>
<proteinExistence type="predicted"/>
<dbReference type="Gene3D" id="3.40.710.10">
    <property type="entry name" value="DD-peptidase/beta-lactamase superfamily"/>
    <property type="match status" value="1"/>
</dbReference>
<keyword evidence="3" id="KW-0378">Hydrolase</keyword>
<dbReference type="Proteomes" id="UP001595379">
    <property type="component" value="Unassembled WGS sequence"/>
</dbReference>
<dbReference type="InterPro" id="IPR001466">
    <property type="entry name" value="Beta-lactam-related"/>
</dbReference>
<dbReference type="EMBL" id="JBHRSV010000028">
    <property type="protein sequence ID" value="MFC2926935.1"/>
    <property type="molecule type" value="Genomic_DNA"/>
</dbReference>
<reference evidence="4" key="1">
    <citation type="journal article" date="2019" name="Int. J. Syst. Evol. Microbiol.">
        <title>The Global Catalogue of Microorganisms (GCM) 10K type strain sequencing project: providing services to taxonomists for standard genome sequencing and annotation.</title>
        <authorList>
            <consortium name="The Broad Institute Genomics Platform"/>
            <consortium name="The Broad Institute Genome Sequencing Center for Infectious Disease"/>
            <person name="Wu L."/>
            <person name="Ma J."/>
        </authorList>
    </citation>
    <scope>NUCLEOTIDE SEQUENCE [LARGE SCALE GENOMIC DNA]</scope>
    <source>
        <strain evidence="4">KCTC 52487</strain>
    </source>
</reference>
<keyword evidence="1" id="KW-0732">Signal</keyword>
<organism evidence="3 4">
    <name type="scientific">Hyphobacterium vulgare</name>
    <dbReference type="NCBI Taxonomy" id="1736751"/>
    <lineage>
        <taxon>Bacteria</taxon>
        <taxon>Pseudomonadati</taxon>
        <taxon>Pseudomonadota</taxon>
        <taxon>Alphaproteobacteria</taxon>
        <taxon>Maricaulales</taxon>
        <taxon>Maricaulaceae</taxon>
        <taxon>Hyphobacterium</taxon>
    </lineage>
</organism>
<dbReference type="PANTHER" id="PTHR43283">
    <property type="entry name" value="BETA-LACTAMASE-RELATED"/>
    <property type="match status" value="1"/>
</dbReference>
<dbReference type="EC" id="3.-.-.-" evidence="3"/>
<feature type="chain" id="PRO_5045809046" evidence="1">
    <location>
        <begin position="23"/>
        <end position="378"/>
    </location>
</feature>
<name>A0ABV6ZZN1_9PROT</name>
<sequence length="378" mass="41267">MLRSIAAACALAVLPGPAGLCAAQDNPDLDRPVLDGVDTVVREAMEAGHFPGAAVGVTRHGEAVHVGSYGLASIEHDAPVRRDTVFELASLTKHMTALLIMELAEEGALSTDDRVTEYLDRARPEWESITIDDLLAHMGGLAHRFEPRPYDEFLLEYSTDLMLDGALDTEMQAEPGEDWIYSDQGYFLLGLVIENVTGRPFDAVLEERWFGPLGMNVTGRLDQHAIIPRRAEGYAWKDGEIVRNRRVWQFGQMAHFGVVSSLDDMLAWEAELAAPSVTSPQAFLDTTDIRRAFDAGESCEAWGYAAGWMTFEFGGRQIVAHGGYSGTAYLRDLTTGLSVVVLTNREDAEGALSPVDIAWAVANAADPALPETGPRCWE</sequence>
<feature type="domain" description="Beta-lactamase-related" evidence="2">
    <location>
        <begin position="37"/>
        <end position="348"/>
    </location>
</feature>
<evidence type="ECO:0000256" key="1">
    <source>
        <dbReference type="SAM" id="SignalP"/>
    </source>
</evidence>